<evidence type="ECO:0000313" key="1">
    <source>
        <dbReference type="EMBL" id="GLZ76181.1"/>
    </source>
</evidence>
<evidence type="ECO:0000313" key="2">
    <source>
        <dbReference type="Proteomes" id="UP001165079"/>
    </source>
</evidence>
<dbReference type="AlphaFoldDB" id="A0A9W6SKB5"/>
<proteinExistence type="predicted"/>
<dbReference type="Proteomes" id="UP001165079">
    <property type="component" value="Unassembled WGS sequence"/>
</dbReference>
<dbReference type="RefSeq" id="WP_285661364.1">
    <property type="nucleotide sequence ID" value="NZ_BSTX01000001.1"/>
</dbReference>
<reference evidence="1" key="1">
    <citation type="submission" date="2023-03" db="EMBL/GenBank/DDBJ databases">
        <title>Actinorhabdospora filicis NBRC 111898.</title>
        <authorList>
            <person name="Ichikawa N."/>
            <person name="Sato H."/>
            <person name="Tonouchi N."/>
        </authorList>
    </citation>
    <scope>NUCLEOTIDE SEQUENCE</scope>
    <source>
        <strain evidence="1">NBRC 111898</strain>
    </source>
</reference>
<comment type="caution">
    <text evidence="1">The sequence shown here is derived from an EMBL/GenBank/DDBJ whole genome shotgun (WGS) entry which is preliminary data.</text>
</comment>
<accession>A0A9W6SKB5</accession>
<sequence length="100" mass="11018">MSDAQTQWSPGLELDEHPDGCRLVLVGVTRGHGSTLQEASADLLTRLFDLSVAVRRAAGAKPPVRGVHRPEVWRWLWRTGDLALRGEDLRAHVFGDALPV</sequence>
<gene>
    <name evidence="1" type="ORF">Afil01_09880</name>
</gene>
<organism evidence="1 2">
    <name type="scientific">Actinorhabdospora filicis</name>
    <dbReference type="NCBI Taxonomy" id="1785913"/>
    <lineage>
        <taxon>Bacteria</taxon>
        <taxon>Bacillati</taxon>
        <taxon>Actinomycetota</taxon>
        <taxon>Actinomycetes</taxon>
        <taxon>Micromonosporales</taxon>
        <taxon>Micromonosporaceae</taxon>
        <taxon>Actinorhabdospora</taxon>
    </lineage>
</organism>
<dbReference type="EMBL" id="BSTX01000001">
    <property type="protein sequence ID" value="GLZ76181.1"/>
    <property type="molecule type" value="Genomic_DNA"/>
</dbReference>
<keyword evidence="2" id="KW-1185">Reference proteome</keyword>
<protein>
    <submittedName>
        <fullName evidence="1">Uncharacterized protein</fullName>
    </submittedName>
</protein>
<name>A0A9W6SKB5_9ACTN</name>